<dbReference type="Pfam" id="PF01784">
    <property type="entry name" value="DUF34_NIF3"/>
    <property type="match status" value="1"/>
</dbReference>
<dbReference type="AlphaFoldDB" id="A0A127QE31"/>
<reference evidence="4 5" key="1">
    <citation type="submission" date="2015-11" db="EMBL/GenBank/DDBJ databases">
        <title>Exploring the genomic traits of fungus-feeding bacterial genus Collimonas.</title>
        <authorList>
            <person name="Song C."/>
            <person name="Schmidt R."/>
            <person name="de Jager V."/>
            <person name="Krzyzanowska D."/>
            <person name="Jongedijk E."/>
            <person name="Cankar K."/>
            <person name="Beekwilder J."/>
            <person name="van Veen A."/>
            <person name="de Boer W."/>
            <person name="van Veen J.A."/>
            <person name="Garbeva P."/>
        </authorList>
    </citation>
    <scope>NUCLEOTIDE SEQUENCE [LARGE SCALE GENOMIC DNA]</scope>
    <source>
        <strain evidence="4 5">Ter282</strain>
    </source>
</reference>
<feature type="binding site" evidence="3">
    <location>
        <position position="223"/>
    </location>
    <ligand>
        <name>a divalent metal cation</name>
        <dbReference type="ChEBI" id="CHEBI:60240"/>
        <label>1</label>
    </ligand>
</feature>
<evidence type="ECO:0000256" key="1">
    <source>
        <dbReference type="ARBA" id="ARBA00006964"/>
    </source>
</evidence>
<feature type="binding site" evidence="3">
    <location>
        <position position="227"/>
    </location>
    <ligand>
        <name>a divalent metal cation</name>
        <dbReference type="ChEBI" id="CHEBI:60240"/>
        <label>1</label>
    </ligand>
</feature>
<organism evidence="4 5">
    <name type="scientific">Collimonas arenae</name>
    <dbReference type="NCBI Taxonomy" id="279058"/>
    <lineage>
        <taxon>Bacteria</taxon>
        <taxon>Pseudomonadati</taxon>
        <taxon>Pseudomonadota</taxon>
        <taxon>Betaproteobacteria</taxon>
        <taxon>Burkholderiales</taxon>
        <taxon>Oxalobacteraceae</taxon>
        <taxon>Collimonas</taxon>
    </lineage>
</organism>
<keyword evidence="5" id="KW-1185">Reference proteome</keyword>
<accession>A0A127QE31</accession>
<name>A0A127QE31_9BURK</name>
<dbReference type="EMBL" id="CP013235">
    <property type="protein sequence ID" value="AMP08308.1"/>
    <property type="molecule type" value="Genomic_DNA"/>
</dbReference>
<feature type="binding site" evidence="3">
    <location>
        <position position="68"/>
    </location>
    <ligand>
        <name>a divalent metal cation</name>
        <dbReference type="ChEBI" id="CHEBI:60240"/>
        <label>1</label>
    </ligand>
</feature>
<protein>
    <submittedName>
        <fullName evidence="4">NIF3 family protein</fullName>
    </submittedName>
</protein>
<evidence type="ECO:0000313" key="5">
    <source>
        <dbReference type="Proteomes" id="UP000071778"/>
    </source>
</evidence>
<sequence>MSQKSVSRTELAKYLAEALNITQFRDYCPNGLQVEGRAEISRLVTGVTASQALLEAALDNDADAILVHHGYFWRGEDARVIGPKYKRLKLLLTHDINLFAYHLPLDSPPLFGNNVQLAQQLGLAPNGRFGDDNLGWLGNISDAGVRTVGDLAAVIERKLKRVPVLIGDPDQPLAQVGWCTGAAQSLLGDAIAAGAGVFISGEISEPTVHLARESGVAYLAAGHHATERYGVQALGSHLAEHFGLQHQFIDIDNPV</sequence>
<dbReference type="GO" id="GO:0005737">
    <property type="term" value="C:cytoplasm"/>
    <property type="evidence" value="ECO:0007669"/>
    <property type="project" value="TreeGrafter"/>
</dbReference>
<dbReference type="GO" id="GO:0046872">
    <property type="term" value="F:metal ion binding"/>
    <property type="evidence" value="ECO:0007669"/>
    <property type="project" value="UniProtKB-KW"/>
</dbReference>
<evidence type="ECO:0000256" key="3">
    <source>
        <dbReference type="PIRSR" id="PIRSR602678-1"/>
    </source>
</evidence>
<proteinExistence type="inferred from homology"/>
<comment type="similarity">
    <text evidence="1">Belongs to the GTP cyclohydrolase I type 2/NIF3 family.</text>
</comment>
<evidence type="ECO:0000313" key="4">
    <source>
        <dbReference type="EMBL" id="AMP08308.1"/>
    </source>
</evidence>
<dbReference type="PANTHER" id="PTHR13799:SF14">
    <property type="entry name" value="GTP CYCLOHYDROLASE 1 TYPE 2 HOMOLOG"/>
    <property type="match status" value="1"/>
</dbReference>
<dbReference type="RefSeq" id="WP_061532133.1">
    <property type="nucleotide sequence ID" value="NZ_CP013233.1"/>
</dbReference>
<keyword evidence="2 3" id="KW-0479">Metal-binding</keyword>
<dbReference type="NCBIfam" id="TIGR00486">
    <property type="entry name" value="YbgI_SA1388"/>
    <property type="match status" value="1"/>
</dbReference>
<dbReference type="PANTHER" id="PTHR13799">
    <property type="entry name" value="NGG1 INTERACTING FACTOR 3"/>
    <property type="match status" value="1"/>
</dbReference>
<gene>
    <name evidence="4" type="ORF">CAter282_0492</name>
</gene>
<dbReference type="PATRIC" id="fig|279058.17.peg.536"/>
<feature type="binding site" evidence="3">
    <location>
        <position position="69"/>
    </location>
    <ligand>
        <name>a divalent metal cation</name>
        <dbReference type="ChEBI" id="CHEBI:60240"/>
        <label>1</label>
    </ligand>
</feature>
<dbReference type="SUPFAM" id="SSF102705">
    <property type="entry name" value="NIF3 (NGG1p interacting factor 3)-like"/>
    <property type="match status" value="1"/>
</dbReference>
<dbReference type="InterPro" id="IPR002678">
    <property type="entry name" value="DUF34/NIF3"/>
</dbReference>
<evidence type="ECO:0000256" key="2">
    <source>
        <dbReference type="ARBA" id="ARBA00022723"/>
    </source>
</evidence>
<dbReference type="InterPro" id="IPR036069">
    <property type="entry name" value="DUF34/NIF3_sf"/>
</dbReference>
<feature type="binding site" evidence="3">
    <location>
        <position position="106"/>
    </location>
    <ligand>
        <name>a divalent metal cation</name>
        <dbReference type="ChEBI" id="CHEBI:60240"/>
        <label>1</label>
    </ligand>
</feature>
<dbReference type="Gene3D" id="3.40.1390.30">
    <property type="entry name" value="NIF3 (NGG1p interacting factor 3)-like"/>
    <property type="match status" value="2"/>
</dbReference>
<dbReference type="Proteomes" id="UP000071778">
    <property type="component" value="Chromosome"/>
</dbReference>
<dbReference type="OrthoDB" id="9800881at2"/>